<keyword evidence="4" id="KW-0067">ATP-binding</keyword>
<name>A0ABN2I8J5_9ACTN</name>
<dbReference type="Proteomes" id="UP001500618">
    <property type="component" value="Unassembled WGS sequence"/>
</dbReference>
<proteinExistence type="predicted"/>
<evidence type="ECO:0000313" key="9">
    <source>
        <dbReference type="Proteomes" id="UP001500618"/>
    </source>
</evidence>
<keyword evidence="3" id="KW-0418">Kinase</keyword>
<feature type="transmembrane region" description="Helical" evidence="6">
    <location>
        <begin position="472"/>
        <end position="495"/>
    </location>
</feature>
<dbReference type="EMBL" id="BAAANY010000023">
    <property type="protein sequence ID" value="GAA1700458.1"/>
    <property type="molecule type" value="Genomic_DNA"/>
</dbReference>
<keyword evidence="6" id="KW-1133">Transmembrane helix</keyword>
<evidence type="ECO:0000256" key="6">
    <source>
        <dbReference type="SAM" id="Phobius"/>
    </source>
</evidence>
<keyword evidence="2" id="KW-0547">Nucleotide-binding</keyword>
<dbReference type="InterPro" id="IPR008266">
    <property type="entry name" value="Tyr_kinase_AS"/>
</dbReference>
<dbReference type="PROSITE" id="PS50011">
    <property type="entry name" value="PROTEIN_KINASE_DOM"/>
    <property type="match status" value="1"/>
</dbReference>
<feature type="region of interest" description="Disordered" evidence="5">
    <location>
        <begin position="398"/>
        <end position="465"/>
    </location>
</feature>
<dbReference type="PANTHER" id="PTHR43289:SF34">
    <property type="entry name" value="SERINE_THREONINE-PROTEIN KINASE YBDM-RELATED"/>
    <property type="match status" value="1"/>
</dbReference>
<dbReference type="RefSeq" id="WP_344313448.1">
    <property type="nucleotide sequence ID" value="NZ_BAAANY010000023.1"/>
</dbReference>
<dbReference type="InterPro" id="IPR011009">
    <property type="entry name" value="Kinase-like_dom_sf"/>
</dbReference>
<feature type="domain" description="Protein kinase" evidence="7">
    <location>
        <begin position="30"/>
        <end position="324"/>
    </location>
</feature>
<gene>
    <name evidence="8" type="ORF">GCM10009765_57350</name>
</gene>
<evidence type="ECO:0000256" key="3">
    <source>
        <dbReference type="ARBA" id="ARBA00022777"/>
    </source>
</evidence>
<dbReference type="InterPro" id="IPR000719">
    <property type="entry name" value="Prot_kinase_dom"/>
</dbReference>
<feature type="transmembrane region" description="Helical" evidence="6">
    <location>
        <begin position="550"/>
        <end position="568"/>
    </location>
</feature>
<evidence type="ECO:0000256" key="2">
    <source>
        <dbReference type="ARBA" id="ARBA00022741"/>
    </source>
</evidence>
<accession>A0ABN2I8J5</accession>
<protein>
    <recommendedName>
        <fullName evidence="7">Protein kinase domain-containing protein</fullName>
    </recommendedName>
</protein>
<comment type="caution">
    <text evidence="8">The sequence shown here is derived from an EMBL/GenBank/DDBJ whole genome shotgun (WGS) entry which is preliminary data.</text>
</comment>
<sequence>MSQAAGHAPDVVLDLVCGPESVLPESRSRYRLITHLATGGQAEVYRAVRMSAGIASSPVTVKVFRSSEGRPLIDQLRSWDKGDAVLADLNVRGIPGICRRIEGFMGGLPHAPGTLPSRGLNGQLDEVPYQVLDFLPGWALRDMAGGAYPKVEGRPVLRSLADVLLALHHPAATANPVLHMDVTPANVVILPDGSPRLIDFTGARYDRPDYITSVAFTAKAGGPEALTGRVGPAYDVHGFGAVAYFLVTGQLPREVAESTLVSGPEMPRARWSILKPVAELDAAPRLREHLLAPLMDQPADRPHTNELLAWVDRLAELAAAHPLAGGVAMWSGGRRSARGSARVTSGAGVGAAAIAPVPASNPVTPFVAGAATVPAGAGFTKVPTAKASAHVSSPPAVVAAVPSQGGPGGTRVDLVAPGVPQAPAGPPGVRGPARGASKVPAPTPPPPDTADQPAIQRPPESRRAYGPKRGRLLSILGAVFLTVCCLIWAACAVLSSLFDGKSVNSAVLSELLVGAGLALVAALVPFWLCRLIGRMLLGWRQRRGALPSHLIAAGFSVLSGIAFISATTPPSLSLPKFF</sequence>
<evidence type="ECO:0000256" key="5">
    <source>
        <dbReference type="SAM" id="MobiDB-lite"/>
    </source>
</evidence>
<evidence type="ECO:0000256" key="4">
    <source>
        <dbReference type="ARBA" id="ARBA00022840"/>
    </source>
</evidence>
<dbReference type="SMART" id="SM00220">
    <property type="entry name" value="S_TKc"/>
    <property type="match status" value="1"/>
</dbReference>
<reference evidence="8 9" key="1">
    <citation type="journal article" date="2019" name="Int. J. Syst. Evol. Microbiol.">
        <title>The Global Catalogue of Microorganisms (GCM) 10K type strain sequencing project: providing services to taxonomists for standard genome sequencing and annotation.</title>
        <authorList>
            <consortium name="The Broad Institute Genomics Platform"/>
            <consortium name="The Broad Institute Genome Sequencing Center for Infectious Disease"/>
            <person name="Wu L."/>
            <person name="Ma J."/>
        </authorList>
    </citation>
    <scope>NUCLEOTIDE SEQUENCE [LARGE SCALE GENOMIC DNA]</scope>
    <source>
        <strain evidence="8 9">JCM 14718</strain>
    </source>
</reference>
<keyword evidence="9" id="KW-1185">Reference proteome</keyword>
<organism evidence="8 9">
    <name type="scientific">Fodinicola feengrottensis</name>
    <dbReference type="NCBI Taxonomy" id="435914"/>
    <lineage>
        <taxon>Bacteria</taxon>
        <taxon>Bacillati</taxon>
        <taxon>Actinomycetota</taxon>
        <taxon>Actinomycetes</taxon>
        <taxon>Mycobacteriales</taxon>
        <taxon>Fodinicola</taxon>
    </lineage>
</organism>
<feature type="transmembrane region" description="Helical" evidence="6">
    <location>
        <begin position="507"/>
        <end position="529"/>
    </location>
</feature>
<dbReference type="Gene3D" id="1.10.510.10">
    <property type="entry name" value="Transferase(Phosphotransferase) domain 1"/>
    <property type="match status" value="1"/>
</dbReference>
<dbReference type="SUPFAM" id="SSF56112">
    <property type="entry name" value="Protein kinase-like (PK-like)"/>
    <property type="match status" value="1"/>
</dbReference>
<evidence type="ECO:0000259" key="7">
    <source>
        <dbReference type="PROSITE" id="PS50011"/>
    </source>
</evidence>
<dbReference type="Pfam" id="PF00069">
    <property type="entry name" value="Pkinase"/>
    <property type="match status" value="1"/>
</dbReference>
<evidence type="ECO:0000313" key="8">
    <source>
        <dbReference type="EMBL" id="GAA1700458.1"/>
    </source>
</evidence>
<dbReference type="PANTHER" id="PTHR43289">
    <property type="entry name" value="MITOGEN-ACTIVATED PROTEIN KINASE KINASE KINASE 20-RELATED"/>
    <property type="match status" value="1"/>
</dbReference>
<keyword evidence="1" id="KW-0808">Transferase</keyword>
<evidence type="ECO:0000256" key="1">
    <source>
        <dbReference type="ARBA" id="ARBA00022679"/>
    </source>
</evidence>
<keyword evidence="6" id="KW-0472">Membrane</keyword>
<keyword evidence="6" id="KW-0812">Transmembrane</keyword>
<dbReference type="PROSITE" id="PS00109">
    <property type="entry name" value="PROTEIN_KINASE_TYR"/>
    <property type="match status" value="1"/>
</dbReference>